<sequence length="214" mass="22590">MNNEIGSWNKALHHSVGFAVHAEAPREGASGGEHSDAFALVDGQEAGRGEIGDDRSDRRGGDDGGATFRRGVAGSSQENWNPRGVPSAGVVESHHGGGGRGGRLDVRGEPRGHRGTLGHPRIAREPRGAAVPAPVVRHRHRHLALRGGSGFTVALLDDREELEAFDESPEETTVGVRGPEQEGRVGVEALEDVLLQHHVAQPAVEGSQSGKHKL</sequence>
<dbReference type="AlphaFoldDB" id="A0A4U5PAH5"/>
<gene>
    <name evidence="2" type="ORF">L596_007785</name>
</gene>
<organism evidence="2 3">
    <name type="scientific">Steinernema carpocapsae</name>
    <name type="common">Entomopathogenic nematode</name>
    <dbReference type="NCBI Taxonomy" id="34508"/>
    <lineage>
        <taxon>Eukaryota</taxon>
        <taxon>Metazoa</taxon>
        <taxon>Ecdysozoa</taxon>
        <taxon>Nematoda</taxon>
        <taxon>Chromadorea</taxon>
        <taxon>Rhabditida</taxon>
        <taxon>Tylenchina</taxon>
        <taxon>Panagrolaimomorpha</taxon>
        <taxon>Strongyloidoidea</taxon>
        <taxon>Steinernematidae</taxon>
        <taxon>Steinernema</taxon>
    </lineage>
</organism>
<comment type="caution">
    <text evidence="2">The sequence shown here is derived from an EMBL/GenBank/DDBJ whole genome shotgun (WGS) entry which is preliminary data.</text>
</comment>
<reference evidence="2 3" key="1">
    <citation type="journal article" date="2015" name="Genome Biol.">
        <title>Comparative genomics of Steinernema reveals deeply conserved gene regulatory networks.</title>
        <authorList>
            <person name="Dillman A.R."/>
            <person name="Macchietto M."/>
            <person name="Porter C.F."/>
            <person name="Rogers A."/>
            <person name="Williams B."/>
            <person name="Antoshechkin I."/>
            <person name="Lee M.M."/>
            <person name="Goodwin Z."/>
            <person name="Lu X."/>
            <person name="Lewis E.E."/>
            <person name="Goodrich-Blair H."/>
            <person name="Stock S.P."/>
            <person name="Adams B.J."/>
            <person name="Sternberg P.W."/>
            <person name="Mortazavi A."/>
        </authorList>
    </citation>
    <scope>NUCLEOTIDE SEQUENCE [LARGE SCALE GENOMIC DNA]</scope>
    <source>
        <strain evidence="2 3">ALL</strain>
    </source>
</reference>
<name>A0A4U5PAH5_STECR</name>
<feature type="compositionally biased region" description="Basic and acidic residues" evidence="1">
    <location>
        <begin position="45"/>
        <end position="62"/>
    </location>
</feature>
<feature type="compositionally biased region" description="Basic and acidic residues" evidence="1">
    <location>
        <begin position="102"/>
        <end position="112"/>
    </location>
</feature>
<evidence type="ECO:0000313" key="3">
    <source>
        <dbReference type="Proteomes" id="UP000298663"/>
    </source>
</evidence>
<protein>
    <submittedName>
        <fullName evidence="2">Uncharacterized protein</fullName>
    </submittedName>
</protein>
<dbReference type="Proteomes" id="UP000298663">
    <property type="component" value="Unassembled WGS sequence"/>
</dbReference>
<feature type="region of interest" description="Disordered" evidence="1">
    <location>
        <begin position="25"/>
        <end position="121"/>
    </location>
</feature>
<evidence type="ECO:0000313" key="2">
    <source>
        <dbReference type="EMBL" id="TKR93302.1"/>
    </source>
</evidence>
<evidence type="ECO:0000256" key="1">
    <source>
        <dbReference type="SAM" id="MobiDB-lite"/>
    </source>
</evidence>
<accession>A0A4U5PAH5</accession>
<dbReference type="EMBL" id="AZBU02000002">
    <property type="protein sequence ID" value="TKR93302.1"/>
    <property type="molecule type" value="Genomic_DNA"/>
</dbReference>
<proteinExistence type="predicted"/>
<keyword evidence="3" id="KW-1185">Reference proteome</keyword>
<reference evidence="2 3" key="2">
    <citation type="journal article" date="2019" name="G3 (Bethesda)">
        <title>Hybrid Assembly of the Genome of the Entomopathogenic Nematode Steinernema carpocapsae Identifies the X-Chromosome.</title>
        <authorList>
            <person name="Serra L."/>
            <person name="Macchietto M."/>
            <person name="Macias-Munoz A."/>
            <person name="McGill C.J."/>
            <person name="Rodriguez I.M."/>
            <person name="Rodriguez B."/>
            <person name="Murad R."/>
            <person name="Mortazavi A."/>
        </authorList>
    </citation>
    <scope>NUCLEOTIDE SEQUENCE [LARGE SCALE GENOMIC DNA]</scope>
    <source>
        <strain evidence="2 3">ALL</strain>
    </source>
</reference>